<dbReference type="AlphaFoldDB" id="K0SEE9"/>
<feature type="compositionally biased region" description="Acidic residues" evidence="1">
    <location>
        <begin position="203"/>
        <end position="237"/>
    </location>
</feature>
<feature type="region of interest" description="Disordered" evidence="1">
    <location>
        <begin position="408"/>
        <end position="433"/>
    </location>
</feature>
<evidence type="ECO:0000313" key="3">
    <source>
        <dbReference type="Proteomes" id="UP000266841"/>
    </source>
</evidence>
<accession>K0SEE9</accession>
<organism evidence="2 3">
    <name type="scientific">Thalassiosira oceanica</name>
    <name type="common">Marine diatom</name>
    <dbReference type="NCBI Taxonomy" id="159749"/>
    <lineage>
        <taxon>Eukaryota</taxon>
        <taxon>Sar</taxon>
        <taxon>Stramenopiles</taxon>
        <taxon>Ochrophyta</taxon>
        <taxon>Bacillariophyta</taxon>
        <taxon>Coscinodiscophyceae</taxon>
        <taxon>Thalassiosirophycidae</taxon>
        <taxon>Thalassiosirales</taxon>
        <taxon>Thalassiosiraceae</taxon>
        <taxon>Thalassiosira</taxon>
    </lineage>
</organism>
<proteinExistence type="predicted"/>
<name>K0SEE9_THAOC</name>
<dbReference type="EMBL" id="AGNL01017180">
    <property type="protein sequence ID" value="EJK64508.1"/>
    <property type="molecule type" value="Genomic_DNA"/>
</dbReference>
<reference evidence="2 3" key="1">
    <citation type="journal article" date="2012" name="Genome Biol.">
        <title>Genome and low-iron response of an oceanic diatom adapted to chronic iron limitation.</title>
        <authorList>
            <person name="Lommer M."/>
            <person name="Specht M."/>
            <person name="Roy A.S."/>
            <person name="Kraemer L."/>
            <person name="Andreson R."/>
            <person name="Gutowska M.A."/>
            <person name="Wolf J."/>
            <person name="Bergner S.V."/>
            <person name="Schilhabel M.B."/>
            <person name="Klostermeier U.C."/>
            <person name="Beiko R.G."/>
            <person name="Rosenstiel P."/>
            <person name="Hippler M."/>
            <person name="Laroche J."/>
        </authorList>
    </citation>
    <scope>NUCLEOTIDE SEQUENCE [LARGE SCALE GENOMIC DNA]</scope>
    <source>
        <strain evidence="2 3">CCMP1005</strain>
    </source>
</reference>
<evidence type="ECO:0000313" key="2">
    <source>
        <dbReference type="EMBL" id="EJK64508.1"/>
    </source>
</evidence>
<feature type="compositionally biased region" description="Low complexity" evidence="1">
    <location>
        <begin position="417"/>
        <end position="429"/>
    </location>
</feature>
<keyword evidence="3" id="KW-1185">Reference proteome</keyword>
<gene>
    <name evidence="2" type="ORF">THAOC_14752</name>
</gene>
<protein>
    <submittedName>
        <fullName evidence="2">Uncharacterized protein</fullName>
    </submittedName>
</protein>
<dbReference type="Proteomes" id="UP000266841">
    <property type="component" value="Unassembled WGS sequence"/>
</dbReference>
<sequence>MIAFSKSLQHLRALGATLAGTLAGGTINGRGRITLEDGKTLVLRDGHFELLTDEDVDGDARALGIRELETLVTTEIAVSRGKFKGLTAQLSGNNGKGQFYVLVNVDGAISTTRINNRSIGFSIGPDGLRRSPRLRAKQPDRNPEVALPGNILARLSWADALSLIEADALLPPPAAPPAPPQPEEVVVEPAEAPAEAPEPPAGGEDDDIHFDGGDEFELNDDGEFELLDDDDELDDDEGRGVKRDRAQQAVHAGDQPEGPGEDGLPASKRARVDGGYEWSPVGEVQRPVHLSSVVSRAEFGITASWASRVRRQMRRVKLDTHCQHRSYTKGSMVDEFLTGTKPVKMNEWSRGERLRHPPRSVAPDNIVPTCLGPARSHHQSLNKILPRSVGSHAKTALLEGKEDGLRSWEISPGGRLSNSPGASHSSSTSPVNKLITSPVDDLLTSPKVTGHPLIAQHAWAPLGRSHAETTLETLVLFVMFVVLRSPVPPVQCFTEASHPTESPILHPVPPTTVTKTLVLFVMFVVLRSPVPPVRCFTEARPDQEFVVGPDLECGTTRSIGTALDSQP</sequence>
<comment type="caution">
    <text evidence="2">The sequence shown here is derived from an EMBL/GenBank/DDBJ whole genome shotgun (WGS) entry which is preliminary data.</text>
</comment>
<feature type="region of interest" description="Disordered" evidence="1">
    <location>
        <begin position="172"/>
        <end position="269"/>
    </location>
</feature>
<feature type="compositionally biased region" description="Low complexity" evidence="1">
    <location>
        <begin position="183"/>
        <end position="195"/>
    </location>
</feature>
<feature type="compositionally biased region" description="Pro residues" evidence="1">
    <location>
        <begin position="172"/>
        <end position="182"/>
    </location>
</feature>
<evidence type="ECO:0000256" key="1">
    <source>
        <dbReference type="SAM" id="MobiDB-lite"/>
    </source>
</evidence>